<dbReference type="Proteomes" id="UP000053259">
    <property type="component" value="Unassembled WGS sequence"/>
</dbReference>
<reference evidence="2 3" key="1">
    <citation type="submission" date="2015-01" db="EMBL/GenBank/DDBJ databases">
        <title>The Genome Sequence of Ochroconis gallopava CBS43764.</title>
        <authorList>
            <consortium name="The Broad Institute Genomics Platform"/>
            <person name="Cuomo C."/>
            <person name="de Hoog S."/>
            <person name="Gorbushina A."/>
            <person name="Stielow B."/>
            <person name="Teixiera M."/>
            <person name="Abouelleil A."/>
            <person name="Chapman S.B."/>
            <person name="Priest M."/>
            <person name="Young S.K."/>
            <person name="Wortman J."/>
            <person name="Nusbaum C."/>
            <person name="Birren B."/>
        </authorList>
    </citation>
    <scope>NUCLEOTIDE SEQUENCE [LARGE SCALE GENOMIC DNA]</scope>
    <source>
        <strain evidence="2 3">CBS 43764</strain>
    </source>
</reference>
<dbReference type="VEuPathDB" id="FungiDB:PV09_08908"/>
<dbReference type="GO" id="GO:0006048">
    <property type="term" value="P:UDP-N-acetylglucosamine biosynthetic process"/>
    <property type="evidence" value="ECO:0007669"/>
    <property type="project" value="UniProtKB-UniPathway"/>
</dbReference>
<dbReference type="STRING" id="253628.A0A0D2AK65"/>
<sequence>MEPKTPKELPAGYSFIAAPPPLDDYLTLREVTGLTPKTALQGSKALAGSWYACHVVHNSDAGSQVVGMGRVIGDGGWYFHIADMAVHPEHQKRGLGDFILGKLIEKVEHDAPDRPYINLVADPPGIKLYSRHGFVETSTVGRKGVGMQRY</sequence>
<accession>A0A0D2AK65</accession>
<dbReference type="OrthoDB" id="2744543at2759"/>
<dbReference type="Gene3D" id="3.40.630.30">
    <property type="match status" value="1"/>
</dbReference>
<dbReference type="AlphaFoldDB" id="A0A0D2AK65"/>
<gene>
    <name evidence="2" type="ORF">PV09_08908</name>
</gene>
<dbReference type="UniPathway" id="UPA00113">
    <property type="reaction ID" value="UER00529"/>
</dbReference>
<proteinExistence type="predicted"/>
<dbReference type="EMBL" id="KN847578">
    <property type="protein sequence ID" value="KIV99362.1"/>
    <property type="molecule type" value="Genomic_DNA"/>
</dbReference>
<name>A0A0D2AK65_9PEZI</name>
<protein>
    <recommendedName>
        <fullName evidence="1">N-acetyltransferase domain-containing protein</fullName>
    </recommendedName>
</protein>
<dbReference type="GO" id="GO:0016747">
    <property type="term" value="F:acyltransferase activity, transferring groups other than amino-acyl groups"/>
    <property type="evidence" value="ECO:0007669"/>
    <property type="project" value="InterPro"/>
</dbReference>
<dbReference type="RefSeq" id="XP_016209232.1">
    <property type="nucleotide sequence ID" value="XM_016362883.1"/>
</dbReference>
<dbReference type="InterPro" id="IPR053144">
    <property type="entry name" value="Acetyltransferase_Butenolide"/>
</dbReference>
<dbReference type="GeneID" id="27316881"/>
<evidence type="ECO:0000313" key="2">
    <source>
        <dbReference type="EMBL" id="KIV99363.1"/>
    </source>
</evidence>
<evidence type="ECO:0000313" key="3">
    <source>
        <dbReference type="Proteomes" id="UP000053259"/>
    </source>
</evidence>
<evidence type="ECO:0000259" key="1">
    <source>
        <dbReference type="PROSITE" id="PS51186"/>
    </source>
</evidence>
<dbReference type="PROSITE" id="PS51186">
    <property type="entry name" value="GNAT"/>
    <property type="match status" value="1"/>
</dbReference>
<dbReference type="PANTHER" id="PTHR43233">
    <property type="entry name" value="FAMILY N-ACETYLTRANSFERASE, PUTATIVE (AFU_ORTHOLOGUE AFUA_6G03350)-RELATED"/>
    <property type="match status" value="1"/>
</dbReference>
<dbReference type="InterPro" id="IPR016181">
    <property type="entry name" value="Acyl_CoA_acyltransferase"/>
</dbReference>
<dbReference type="PANTHER" id="PTHR43233:SF1">
    <property type="entry name" value="FAMILY N-ACETYLTRANSFERASE, PUTATIVE (AFU_ORTHOLOGUE AFUA_6G03350)-RELATED"/>
    <property type="match status" value="1"/>
</dbReference>
<dbReference type="EMBL" id="KN847578">
    <property type="protein sequence ID" value="KIV99363.1"/>
    <property type="molecule type" value="Genomic_DNA"/>
</dbReference>
<feature type="domain" description="N-acetyltransferase" evidence="1">
    <location>
        <begin position="1"/>
        <end position="150"/>
    </location>
</feature>
<organism evidence="2 3">
    <name type="scientific">Verruconis gallopava</name>
    <dbReference type="NCBI Taxonomy" id="253628"/>
    <lineage>
        <taxon>Eukaryota</taxon>
        <taxon>Fungi</taxon>
        <taxon>Dikarya</taxon>
        <taxon>Ascomycota</taxon>
        <taxon>Pezizomycotina</taxon>
        <taxon>Dothideomycetes</taxon>
        <taxon>Pleosporomycetidae</taxon>
        <taxon>Venturiales</taxon>
        <taxon>Sympoventuriaceae</taxon>
        <taxon>Verruconis</taxon>
    </lineage>
</organism>
<keyword evidence="3" id="KW-1185">Reference proteome</keyword>
<dbReference type="InterPro" id="IPR000182">
    <property type="entry name" value="GNAT_dom"/>
</dbReference>
<dbReference type="Pfam" id="PF13508">
    <property type="entry name" value="Acetyltransf_7"/>
    <property type="match status" value="1"/>
</dbReference>
<dbReference type="RefSeq" id="XP_016209233.1">
    <property type="nucleotide sequence ID" value="XM_016362884.1"/>
</dbReference>
<dbReference type="CDD" id="cd04301">
    <property type="entry name" value="NAT_SF"/>
    <property type="match status" value="1"/>
</dbReference>
<dbReference type="SUPFAM" id="SSF55729">
    <property type="entry name" value="Acyl-CoA N-acyltransferases (Nat)"/>
    <property type="match status" value="1"/>
</dbReference>
<dbReference type="HOGENOM" id="CLU_086503_7_0_1"/>